<evidence type="ECO:0000256" key="3">
    <source>
        <dbReference type="ARBA" id="ARBA00022679"/>
    </source>
</evidence>
<dbReference type="PANTHER" id="PTHR42681:SF1">
    <property type="entry name" value="MALONYL-COA-ACYL CARRIER PROTEIN TRANSACYLASE, MITOCHONDRIAL"/>
    <property type="match status" value="1"/>
</dbReference>
<reference evidence="9 10" key="1">
    <citation type="journal article" date="2011" name="Stand. Genomic Sci.">
        <title>Complete genome sequence of the thermophilic sulfur-reducer Hippea maritima type strain (MH(2)).</title>
        <authorList>
            <person name="Huntemann M."/>
            <person name="Lu M."/>
            <person name="Nolan M."/>
            <person name="Lapidus A."/>
            <person name="Lucas S."/>
            <person name="Hammon N."/>
            <person name="Deshpande S."/>
            <person name="Cheng J.F."/>
            <person name="Tapia R."/>
            <person name="Han C."/>
            <person name="Goodwin L."/>
            <person name="Pitluck S."/>
            <person name="Liolios K."/>
            <person name="Pagani I."/>
            <person name="Ivanova N."/>
            <person name="Ovchinikova G."/>
            <person name="Pati A."/>
            <person name="Chen A."/>
            <person name="Palaniappan K."/>
            <person name="Land M."/>
            <person name="Hauser L."/>
            <person name="Jeffries C.D."/>
            <person name="Detter J.C."/>
            <person name="Brambilla E.M."/>
            <person name="Rohde M."/>
            <person name="Spring S."/>
            <person name="Goker M."/>
            <person name="Woyke T."/>
            <person name="Bristow J."/>
            <person name="Eisen J.A."/>
            <person name="Markowitz V."/>
            <person name="Hugenholtz P."/>
            <person name="Kyrpides N.C."/>
            <person name="Klenk H.P."/>
            <person name="Mavromatis K."/>
        </authorList>
    </citation>
    <scope>NUCLEOTIDE SEQUENCE [LARGE SCALE GENOMIC DNA]</scope>
    <source>
        <strain evidence="10">ATCC 700847 / DSM 10411 / MH2</strain>
    </source>
</reference>
<feature type="active site" evidence="7">
    <location>
        <position position="90"/>
    </location>
</feature>
<dbReference type="InterPro" id="IPR024925">
    <property type="entry name" value="Malonyl_CoA-ACP_transAc"/>
</dbReference>
<keyword evidence="4 6" id="KW-0012">Acyltransferase</keyword>
<reference evidence="10" key="2">
    <citation type="submission" date="2011-03" db="EMBL/GenBank/DDBJ databases">
        <title>The complete genome of Hippea maritima DSM 10411.</title>
        <authorList>
            <consortium name="US DOE Joint Genome Institute (JGI-PGF)"/>
            <person name="Lucas S."/>
            <person name="Copeland A."/>
            <person name="Lapidus A."/>
            <person name="Bruce D."/>
            <person name="Goodwin L."/>
            <person name="Pitluck S."/>
            <person name="Peters L."/>
            <person name="Kyrpides N."/>
            <person name="Mavromatis K."/>
            <person name="Pagani I."/>
            <person name="Ivanova N."/>
            <person name="Mikhailova N."/>
            <person name="Lu M."/>
            <person name="Detter J.C."/>
            <person name="Tapia R."/>
            <person name="Han C."/>
            <person name="Land M."/>
            <person name="Hauser L."/>
            <person name="Markowitz V."/>
            <person name="Cheng J.-F."/>
            <person name="Hugenholtz P."/>
            <person name="Woyke T."/>
            <person name="Wu D."/>
            <person name="Spring S."/>
            <person name="Schroeder M."/>
            <person name="Brambilla E."/>
            <person name="Klenk H.-P."/>
            <person name="Eisen J.A."/>
        </authorList>
    </citation>
    <scope>NUCLEOTIDE SEQUENCE [LARGE SCALE GENOMIC DNA]</scope>
    <source>
        <strain evidence="10">ATCC 700847 / DSM 10411 / MH2</strain>
    </source>
</reference>
<evidence type="ECO:0000259" key="8">
    <source>
        <dbReference type="SMART" id="SM00827"/>
    </source>
</evidence>
<dbReference type="Proteomes" id="UP000008139">
    <property type="component" value="Chromosome"/>
</dbReference>
<evidence type="ECO:0000313" key="10">
    <source>
        <dbReference type="Proteomes" id="UP000008139"/>
    </source>
</evidence>
<dbReference type="FunCoup" id="F2LWZ1">
    <property type="interactions" value="441"/>
</dbReference>
<organism evidence="9 10">
    <name type="scientific">Hippea maritima (strain ATCC 700847 / DSM 10411 / MH2)</name>
    <dbReference type="NCBI Taxonomy" id="760142"/>
    <lineage>
        <taxon>Bacteria</taxon>
        <taxon>Pseudomonadati</taxon>
        <taxon>Campylobacterota</taxon>
        <taxon>Desulfurellia</taxon>
        <taxon>Desulfurellales</taxon>
        <taxon>Hippeaceae</taxon>
        <taxon>Hippea</taxon>
    </lineage>
</organism>
<dbReference type="RefSeq" id="WP_013682212.1">
    <property type="nucleotide sequence ID" value="NC_015318.1"/>
</dbReference>
<dbReference type="SUPFAM" id="SSF55048">
    <property type="entry name" value="Probable ACP-binding domain of malonyl-CoA ACP transacylase"/>
    <property type="match status" value="1"/>
</dbReference>
<sequence length="311" mass="34715">MRFLMFTGQGSQFVGMGKDLYDNFDIVKQTFNRANKALGFDLKSLMFEGPEDKLTLTAFAQPAILTVSLAIYDLVKSETDFDFDVAAGHSLGEYSALVAADALDFEDAVYAVHKRGEFMQEAVPEGVGAMAAIITDKHEEIEKLCLGVAKNFENGYCQIANYNAKNQVIVSGYKEGVEKVSQLASERGLGKVIPLNVSAPFHCALMEPVKDKMAKVLEKIEFRKPQRPVVENTKSEIIGESARIRDYLISQITDPVRWTDNVQKAIEFGCDEFVEFGPKNVLSSMLKRQMRKGNINYVVDLKSYNGYKDKV</sequence>
<dbReference type="HOGENOM" id="CLU_030558_0_1_7"/>
<dbReference type="InterPro" id="IPR001227">
    <property type="entry name" value="Ac_transferase_dom_sf"/>
</dbReference>
<dbReference type="PIRSF" id="PIRSF000446">
    <property type="entry name" value="Mct"/>
    <property type="match status" value="1"/>
</dbReference>
<dbReference type="InterPro" id="IPR014043">
    <property type="entry name" value="Acyl_transferase_dom"/>
</dbReference>
<feature type="domain" description="Malonyl-CoA:ACP transacylase (MAT)" evidence="8">
    <location>
        <begin position="5"/>
        <end position="304"/>
    </location>
</feature>
<dbReference type="eggNOG" id="COG0331">
    <property type="taxonomic scope" value="Bacteria"/>
</dbReference>
<dbReference type="GO" id="GO:0005829">
    <property type="term" value="C:cytosol"/>
    <property type="evidence" value="ECO:0007669"/>
    <property type="project" value="TreeGrafter"/>
</dbReference>
<feature type="active site" evidence="7">
    <location>
        <position position="202"/>
    </location>
</feature>
<protein>
    <recommendedName>
        <fullName evidence="2 6">Malonyl CoA-acyl carrier protein transacylase</fullName>
        <ecNumber evidence="1 6">2.3.1.39</ecNumber>
    </recommendedName>
</protein>
<accession>F2LWZ1</accession>
<keyword evidence="3 6" id="KW-0808">Transferase</keyword>
<evidence type="ECO:0000256" key="7">
    <source>
        <dbReference type="PIRSR" id="PIRSR000446-1"/>
    </source>
</evidence>
<dbReference type="InParanoid" id="F2LWZ1"/>
<dbReference type="InterPro" id="IPR004410">
    <property type="entry name" value="Malonyl_CoA-ACP_transAc_FabD"/>
</dbReference>
<evidence type="ECO:0000256" key="6">
    <source>
        <dbReference type="PIRNR" id="PIRNR000446"/>
    </source>
</evidence>
<dbReference type="AlphaFoldDB" id="F2LWZ1"/>
<dbReference type="InterPro" id="IPR050858">
    <property type="entry name" value="Mal-CoA-ACP_Trans/PKS_FabD"/>
</dbReference>
<dbReference type="EC" id="2.3.1.39" evidence="1 6"/>
<dbReference type="STRING" id="760142.Hipma_1213"/>
<dbReference type="GO" id="GO:0006633">
    <property type="term" value="P:fatty acid biosynthetic process"/>
    <property type="evidence" value="ECO:0007669"/>
    <property type="project" value="TreeGrafter"/>
</dbReference>
<name>F2LWZ1_HIPMA</name>
<dbReference type="GO" id="GO:0004314">
    <property type="term" value="F:[acyl-carrier-protein] S-malonyltransferase activity"/>
    <property type="evidence" value="ECO:0007669"/>
    <property type="project" value="UniProtKB-EC"/>
</dbReference>
<comment type="similarity">
    <text evidence="6">Belongs to the fabD family.</text>
</comment>
<dbReference type="FunFam" id="3.30.70.250:FF:000001">
    <property type="entry name" value="Malonyl CoA-acyl carrier protein transacylase"/>
    <property type="match status" value="1"/>
</dbReference>
<evidence type="ECO:0000256" key="1">
    <source>
        <dbReference type="ARBA" id="ARBA00013258"/>
    </source>
</evidence>
<dbReference type="InterPro" id="IPR016035">
    <property type="entry name" value="Acyl_Trfase/lysoPLipase"/>
</dbReference>
<proteinExistence type="inferred from homology"/>
<dbReference type="SUPFAM" id="SSF52151">
    <property type="entry name" value="FabD/lysophospholipase-like"/>
    <property type="match status" value="1"/>
</dbReference>
<dbReference type="Gene3D" id="3.30.70.250">
    <property type="entry name" value="Malonyl-CoA ACP transacylase, ACP-binding"/>
    <property type="match status" value="1"/>
</dbReference>
<comment type="catalytic activity">
    <reaction evidence="5 6">
        <text>holo-[ACP] + malonyl-CoA = malonyl-[ACP] + CoA</text>
        <dbReference type="Rhea" id="RHEA:41792"/>
        <dbReference type="Rhea" id="RHEA-COMP:9623"/>
        <dbReference type="Rhea" id="RHEA-COMP:9685"/>
        <dbReference type="ChEBI" id="CHEBI:57287"/>
        <dbReference type="ChEBI" id="CHEBI:57384"/>
        <dbReference type="ChEBI" id="CHEBI:64479"/>
        <dbReference type="ChEBI" id="CHEBI:78449"/>
        <dbReference type="EC" id="2.3.1.39"/>
    </reaction>
</comment>
<evidence type="ECO:0000256" key="2">
    <source>
        <dbReference type="ARBA" id="ARBA00018953"/>
    </source>
</evidence>
<dbReference type="KEGG" id="hmr:Hipma_1213"/>
<dbReference type="NCBIfam" id="TIGR00128">
    <property type="entry name" value="fabD"/>
    <property type="match status" value="1"/>
</dbReference>
<gene>
    <name evidence="9" type="ordered locus">Hipma_1213</name>
</gene>
<evidence type="ECO:0000256" key="4">
    <source>
        <dbReference type="ARBA" id="ARBA00023315"/>
    </source>
</evidence>
<dbReference type="EMBL" id="CP002606">
    <property type="protein sequence ID" value="AEA34175.1"/>
    <property type="molecule type" value="Genomic_DNA"/>
</dbReference>
<dbReference type="SMART" id="SM00827">
    <property type="entry name" value="PKS_AT"/>
    <property type="match status" value="1"/>
</dbReference>
<dbReference type="OrthoDB" id="9808564at2"/>
<dbReference type="Gene3D" id="3.40.366.10">
    <property type="entry name" value="Malonyl-Coenzyme A Acyl Carrier Protein, domain 2"/>
    <property type="match status" value="1"/>
</dbReference>
<dbReference type="Pfam" id="PF00698">
    <property type="entry name" value="Acyl_transf_1"/>
    <property type="match status" value="1"/>
</dbReference>
<keyword evidence="10" id="KW-1185">Reference proteome</keyword>
<dbReference type="InterPro" id="IPR016036">
    <property type="entry name" value="Malonyl_transacylase_ACP-bd"/>
</dbReference>
<evidence type="ECO:0000256" key="5">
    <source>
        <dbReference type="ARBA" id="ARBA00048462"/>
    </source>
</evidence>
<evidence type="ECO:0000313" key="9">
    <source>
        <dbReference type="EMBL" id="AEA34175.1"/>
    </source>
</evidence>
<dbReference type="PANTHER" id="PTHR42681">
    <property type="entry name" value="MALONYL-COA-ACYL CARRIER PROTEIN TRANSACYLASE, MITOCHONDRIAL"/>
    <property type="match status" value="1"/>
</dbReference>